<reference evidence="2 3" key="2">
    <citation type="submission" date="2018-03" db="EMBL/GenBank/DDBJ databases">
        <title>The ancient ancestry and fast evolution of plastids.</title>
        <authorList>
            <person name="Moore K.R."/>
            <person name="Magnabosco C."/>
            <person name="Momper L."/>
            <person name="Gold D.A."/>
            <person name="Bosak T."/>
            <person name="Fournier G.P."/>
        </authorList>
    </citation>
    <scope>NUCLEOTIDE SEQUENCE [LARGE SCALE GENOMIC DNA]</scope>
    <source>
        <strain evidence="2 3">ULC007</strain>
    </source>
</reference>
<comment type="caution">
    <text evidence="2">The sequence shown here is derived from an EMBL/GenBank/DDBJ whole genome shotgun (WGS) entry which is preliminary data.</text>
</comment>
<proteinExistence type="predicted"/>
<keyword evidence="1" id="KW-1133">Transmembrane helix</keyword>
<keyword evidence="1" id="KW-0472">Membrane</keyword>
<keyword evidence="3" id="KW-1185">Reference proteome</keyword>
<evidence type="ECO:0000313" key="3">
    <source>
        <dbReference type="Proteomes" id="UP000238634"/>
    </source>
</evidence>
<sequence>MPLQSAIFTPREIAWCFVIVISSIYSLFLLINAAYDEAARNPTPRRYKRRKIRKGEFNELDNLGVPMEILALTHNRETAYRLYNDVRWRYSAQSAQWIWDKVKWDIIRDRH</sequence>
<organism evidence="2 3">
    <name type="scientific">Phormidesmis priestleyi ULC007</name>
    <dbReference type="NCBI Taxonomy" id="1920490"/>
    <lineage>
        <taxon>Bacteria</taxon>
        <taxon>Bacillati</taxon>
        <taxon>Cyanobacteriota</taxon>
        <taxon>Cyanophyceae</taxon>
        <taxon>Leptolyngbyales</taxon>
        <taxon>Leptolyngbyaceae</taxon>
        <taxon>Phormidesmis</taxon>
    </lineage>
</organism>
<dbReference type="EMBL" id="PVWG01000048">
    <property type="protein sequence ID" value="PSB16047.1"/>
    <property type="molecule type" value="Genomic_DNA"/>
</dbReference>
<dbReference type="RefSeq" id="WP_073071478.1">
    <property type="nucleotide sequence ID" value="NZ_MPPI01000011.1"/>
</dbReference>
<evidence type="ECO:0000256" key="1">
    <source>
        <dbReference type="SAM" id="Phobius"/>
    </source>
</evidence>
<name>A0A2T1D6I2_9CYAN</name>
<accession>A0A2T1D6I2</accession>
<feature type="transmembrane region" description="Helical" evidence="1">
    <location>
        <begin position="12"/>
        <end position="35"/>
    </location>
</feature>
<dbReference type="STRING" id="1920490.GCA_001895925_04586"/>
<dbReference type="OrthoDB" id="486403at2"/>
<keyword evidence="1" id="KW-0812">Transmembrane</keyword>
<gene>
    <name evidence="2" type="ORF">C7B65_22750</name>
</gene>
<reference evidence="2 3" key="1">
    <citation type="submission" date="2018-02" db="EMBL/GenBank/DDBJ databases">
        <authorList>
            <person name="Cohen D.B."/>
            <person name="Kent A.D."/>
        </authorList>
    </citation>
    <scope>NUCLEOTIDE SEQUENCE [LARGE SCALE GENOMIC DNA]</scope>
    <source>
        <strain evidence="2 3">ULC007</strain>
    </source>
</reference>
<evidence type="ECO:0000313" key="2">
    <source>
        <dbReference type="EMBL" id="PSB16047.1"/>
    </source>
</evidence>
<dbReference type="Proteomes" id="UP000238634">
    <property type="component" value="Unassembled WGS sequence"/>
</dbReference>
<protein>
    <submittedName>
        <fullName evidence="2">Uncharacterized protein</fullName>
    </submittedName>
</protein>
<dbReference type="AlphaFoldDB" id="A0A2T1D6I2"/>